<reference evidence="2 3" key="1">
    <citation type="journal article" date="2018" name="Mol. Ecol.">
        <title>The obligate alkalophilic soda-lake fungus Sodiomyces alkalinus has shifted to a protein diet.</title>
        <authorList>
            <person name="Grum-Grzhimaylo A.A."/>
            <person name="Falkoski D.L."/>
            <person name="van den Heuvel J."/>
            <person name="Valero-Jimenez C.A."/>
            <person name="Min B."/>
            <person name="Choi I.G."/>
            <person name="Lipzen A."/>
            <person name="Daum C.G."/>
            <person name="Aanen D.K."/>
            <person name="Tsang A."/>
            <person name="Henrissat B."/>
            <person name="Bilanenko E.N."/>
            <person name="de Vries R.P."/>
            <person name="van Kan J.A.L."/>
            <person name="Grigoriev I.V."/>
            <person name="Debets A.J.M."/>
        </authorList>
    </citation>
    <scope>NUCLEOTIDE SEQUENCE [LARGE SCALE GENOMIC DNA]</scope>
    <source>
        <strain evidence="2 3">F11</strain>
    </source>
</reference>
<keyword evidence="1" id="KW-0472">Membrane</keyword>
<feature type="transmembrane region" description="Helical" evidence="1">
    <location>
        <begin position="51"/>
        <end position="76"/>
    </location>
</feature>
<evidence type="ECO:0000313" key="3">
    <source>
        <dbReference type="Proteomes" id="UP000272025"/>
    </source>
</evidence>
<feature type="transmembrane region" description="Helical" evidence="1">
    <location>
        <begin position="24"/>
        <end position="45"/>
    </location>
</feature>
<accession>A0A3N2Q7L0</accession>
<sequence>MECGQGKKSCQSDIISVYLSQSRFLVLILFFLFFSFFSSPSSYFLLLPYAFLFFLFYLFLGLFSFFFCFMCPQLSYRISGGQRKRERNPNGDRNGEMRGQERVCSRPVCWNLAFTVRENVAYLLVHFETIFTRRLM</sequence>
<evidence type="ECO:0008006" key="4">
    <source>
        <dbReference type="Google" id="ProtNLM"/>
    </source>
</evidence>
<dbReference type="RefSeq" id="XP_028470560.1">
    <property type="nucleotide sequence ID" value="XM_028607363.1"/>
</dbReference>
<evidence type="ECO:0000256" key="1">
    <source>
        <dbReference type="SAM" id="Phobius"/>
    </source>
</evidence>
<keyword evidence="3" id="KW-1185">Reference proteome</keyword>
<proteinExistence type="predicted"/>
<gene>
    <name evidence="2" type="ORF">SODALDRAFT_22839</name>
</gene>
<dbReference type="Proteomes" id="UP000272025">
    <property type="component" value="Unassembled WGS sequence"/>
</dbReference>
<dbReference type="EMBL" id="ML119051">
    <property type="protein sequence ID" value="ROT42754.1"/>
    <property type="molecule type" value="Genomic_DNA"/>
</dbReference>
<protein>
    <recommendedName>
        <fullName evidence="4">Transmembrane protein</fullName>
    </recommendedName>
</protein>
<organism evidence="2 3">
    <name type="scientific">Sodiomyces alkalinus (strain CBS 110278 / VKM F-3762 / F11)</name>
    <name type="common">Alkaliphilic filamentous fungus</name>
    <dbReference type="NCBI Taxonomy" id="1314773"/>
    <lineage>
        <taxon>Eukaryota</taxon>
        <taxon>Fungi</taxon>
        <taxon>Dikarya</taxon>
        <taxon>Ascomycota</taxon>
        <taxon>Pezizomycotina</taxon>
        <taxon>Sordariomycetes</taxon>
        <taxon>Hypocreomycetidae</taxon>
        <taxon>Glomerellales</taxon>
        <taxon>Plectosphaerellaceae</taxon>
        <taxon>Sodiomyces</taxon>
    </lineage>
</organism>
<dbReference type="AlphaFoldDB" id="A0A3N2Q7L0"/>
<dbReference type="GeneID" id="39575841"/>
<keyword evidence="1" id="KW-0812">Transmembrane</keyword>
<evidence type="ECO:0000313" key="2">
    <source>
        <dbReference type="EMBL" id="ROT42754.1"/>
    </source>
</evidence>
<name>A0A3N2Q7L0_SODAK</name>
<keyword evidence="1" id="KW-1133">Transmembrane helix</keyword>